<sequence>MDEPQAAAYCPDRYNRPDLQQYERQQQYPTTTTRVSDQHRQQVHYLQAISSNEASSKNEITGEIRRRDDCNPSQATLSKQKLEKLSQRQRNSIFAIARAKLSSFINRINVSSGAGYAATRILTNTSNITTANNNDLSSVISFPLRQNSHQNTIHTDPQSSTTPSVATSALLSSSIQANTSLPTNTVLSNPGISESCYNTGSTNVQNELQLVKSPVTTALLYQCNASPNSNDDGEYLHHLQKQKPATSSASCNFFHQSNYPAVVYLTDGENRYFGTV</sequence>
<name>A0A8R1XVI9_ONCVO</name>
<feature type="region of interest" description="Disordered" evidence="1">
    <location>
        <begin position="1"/>
        <end position="73"/>
    </location>
</feature>
<proteinExistence type="predicted"/>
<dbReference type="OMA" id="LRQNSHQ"/>
<accession>A0A8R1XVI9</accession>
<dbReference type="AlphaFoldDB" id="A0A8R1XVI9"/>
<dbReference type="EnsemblMetazoa" id="OVOC286.1">
    <property type="protein sequence ID" value="OVOC286.1"/>
    <property type="gene ID" value="WBGene00237095"/>
</dbReference>
<organism evidence="2 3">
    <name type="scientific">Onchocerca volvulus</name>
    <dbReference type="NCBI Taxonomy" id="6282"/>
    <lineage>
        <taxon>Eukaryota</taxon>
        <taxon>Metazoa</taxon>
        <taxon>Ecdysozoa</taxon>
        <taxon>Nematoda</taxon>
        <taxon>Chromadorea</taxon>
        <taxon>Rhabditida</taxon>
        <taxon>Spirurina</taxon>
        <taxon>Spiruromorpha</taxon>
        <taxon>Filarioidea</taxon>
        <taxon>Onchocercidae</taxon>
        <taxon>Onchocerca</taxon>
    </lineage>
</organism>
<evidence type="ECO:0000313" key="2">
    <source>
        <dbReference type="EnsemblMetazoa" id="OVOC286.1"/>
    </source>
</evidence>
<dbReference type="EMBL" id="CMVM020000020">
    <property type="status" value="NOT_ANNOTATED_CDS"/>
    <property type="molecule type" value="Genomic_DNA"/>
</dbReference>
<dbReference type="Proteomes" id="UP000024404">
    <property type="component" value="Unassembled WGS sequence"/>
</dbReference>
<reference evidence="3" key="1">
    <citation type="submission" date="2013-10" db="EMBL/GenBank/DDBJ databases">
        <title>Genome sequencing of Onchocerca volvulus.</title>
        <authorList>
            <person name="Cotton J."/>
            <person name="Tsai J."/>
            <person name="Stanley E."/>
            <person name="Tracey A."/>
            <person name="Holroyd N."/>
            <person name="Lustigman S."/>
            <person name="Berriman M."/>
        </authorList>
    </citation>
    <scope>NUCLEOTIDE SEQUENCE</scope>
</reference>
<feature type="compositionally biased region" description="Polar residues" evidence="1">
    <location>
        <begin position="48"/>
        <end position="59"/>
    </location>
</feature>
<feature type="compositionally biased region" description="Basic and acidic residues" evidence="1">
    <location>
        <begin position="60"/>
        <end position="70"/>
    </location>
</feature>
<protein>
    <submittedName>
        <fullName evidence="2">Uncharacterized protein</fullName>
    </submittedName>
</protein>
<feature type="compositionally biased region" description="Polar residues" evidence="1">
    <location>
        <begin position="22"/>
        <end position="35"/>
    </location>
</feature>
<evidence type="ECO:0000256" key="1">
    <source>
        <dbReference type="SAM" id="MobiDB-lite"/>
    </source>
</evidence>
<keyword evidence="3" id="KW-1185">Reference proteome</keyword>
<evidence type="ECO:0000313" key="3">
    <source>
        <dbReference type="Proteomes" id="UP000024404"/>
    </source>
</evidence>
<reference evidence="2" key="2">
    <citation type="submission" date="2022-06" db="UniProtKB">
        <authorList>
            <consortium name="EnsemblMetazoa"/>
        </authorList>
    </citation>
    <scope>IDENTIFICATION</scope>
</reference>